<gene>
    <name evidence="1" type="ORF">SAMN05192557_0746</name>
</gene>
<organism evidence="1 2">
    <name type="scientific">Aliicoccus persicus</name>
    <dbReference type="NCBI Taxonomy" id="930138"/>
    <lineage>
        <taxon>Bacteria</taxon>
        <taxon>Bacillati</taxon>
        <taxon>Bacillota</taxon>
        <taxon>Bacilli</taxon>
        <taxon>Bacillales</taxon>
        <taxon>Staphylococcaceae</taxon>
        <taxon>Aliicoccus</taxon>
    </lineage>
</organism>
<dbReference type="AlphaFoldDB" id="A0A662Z406"/>
<evidence type="ECO:0000313" key="2">
    <source>
        <dbReference type="Proteomes" id="UP000243605"/>
    </source>
</evidence>
<dbReference type="Proteomes" id="UP000243605">
    <property type="component" value="Unassembled WGS sequence"/>
</dbReference>
<evidence type="ECO:0008006" key="3">
    <source>
        <dbReference type="Google" id="ProtNLM"/>
    </source>
</evidence>
<reference evidence="1 2" key="1">
    <citation type="submission" date="2016-10" db="EMBL/GenBank/DDBJ databases">
        <authorList>
            <person name="Varghese N."/>
            <person name="Submissions S."/>
        </authorList>
    </citation>
    <scope>NUCLEOTIDE SEQUENCE [LARGE SCALE GENOMIC DNA]</scope>
    <source>
        <strain evidence="1 2">IBRC-M10081</strain>
    </source>
</reference>
<name>A0A662Z406_9STAP</name>
<accession>A0A662Z406</accession>
<evidence type="ECO:0000313" key="1">
    <source>
        <dbReference type="EMBL" id="SEV91583.1"/>
    </source>
</evidence>
<sequence length="169" mass="19589">MGVTPTIFILLMYTVSKIIVDPVIISTDSDTTSDSTFQLQEREMNETVTYDGFEFIFTNAYYVDVNEELEEYTIDLYGEPENLLYIDFEYTNQMTYPENPSYYIHFYADNFQIEEYRNMHTIPTADPGQSRQGQLVYEVPDGVETLEVEVGDPNYGGIDRSIVRIVVDE</sequence>
<protein>
    <recommendedName>
        <fullName evidence="3">DUF4352 domain-containing protein</fullName>
    </recommendedName>
</protein>
<dbReference type="RefSeq" id="WP_091474047.1">
    <property type="nucleotide sequence ID" value="NZ_FOIT01000002.1"/>
</dbReference>
<keyword evidence="2" id="KW-1185">Reference proteome</keyword>
<dbReference type="EMBL" id="FOIT01000002">
    <property type="protein sequence ID" value="SEV91583.1"/>
    <property type="molecule type" value="Genomic_DNA"/>
</dbReference>
<proteinExistence type="predicted"/>